<proteinExistence type="predicted"/>
<gene>
    <name evidence="1" type="ORF">J1N35_029576</name>
</gene>
<keyword evidence="2" id="KW-1185">Reference proteome</keyword>
<evidence type="ECO:0000313" key="1">
    <source>
        <dbReference type="EMBL" id="KAH1064589.1"/>
    </source>
</evidence>
<dbReference type="EMBL" id="JAIQCV010000009">
    <property type="protein sequence ID" value="KAH1064589.1"/>
    <property type="molecule type" value="Genomic_DNA"/>
</dbReference>
<protein>
    <submittedName>
        <fullName evidence="1">Uncharacterized protein</fullName>
    </submittedName>
</protein>
<comment type="caution">
    <text evidence="1">The sequence shown here is derived from an EMBL/GenBank/DDBJ whole genome shotgun (WGS) entry which is preliminary data.</text>
</comment>
<name>A0A9D3UYZ4_9ROSI</name>
<accession>A0A9D3UYZ4</accession>
<organism evidence="1 2">
    <name type="scientific">Gossypium stocksii</name>
    <dbReference type="NCBI Taxonomy" id="47602"/>
    <lineage>
        <taxon>Eukaryota</taxon>
        <taxon>Viridiplantae</taxon>
        <taxon>Streptophyta</taxon>
        <taxon>Embryophyta</taxon>
        <taxon>Tracheophyta</taxon>
        <taxon>Spermatophyta</taxon>
        <taxon>Magnoliopsida</taxon>
        <taxon>eudicotyledons</taxon>
        <taxon>Gunneridae</taxon>
        <taxon>Pentapetalae</taxon>
        <taxon>rosids</taxon>
        <taxon>malvids</taxon>
        <taxon>Malvales</taxon>
        <taxon>Malvaceae</taxon>
        <taxon>Malvoideae</taxon>
        <taxon>Gossypium</taxon>
    </lineage>
</organism>
<dbReference type="AlphaFoldDB" id="A0A9D3UYZ4"/>
<reference evidence="1 2" key="1">
    <citation type="journal article" date="2021" name="Plant Biotechnol. J.">
        <title>Multi-omics assisted identification of the key and species-specific regulatory components of drought-tolerant mechanisms in Gossypium stocksii.</title>
        <authorList>
            <person name="Yu D."/>
            <person name="Ke L."/>
            <person name="Zhang D."/>
            <person name="Wu Y."/>
            <person name="Sun Y."/>
            <person name="Mei J."/>
            <person name="Sun J."/>
            <person name="Sun Y."/>
        </authorList>
    </citation>
    <scope>NUCLEOTIDE SEQUENCE [LARGE SCALE GENOMIC DNA]</scope>
    <source>
        <strain evidence="2">cv. E1</strain>
        <tissue evidence="1">Leaf</tissue>
    </source>
</reference>
<evidence type="ECO:0000313" key="2">
    <source>
        <dbReference type="Proteomes" id="UP000828251"/>
    </source>
</evidence>
<sequence length="81" mass="9325">MSQFDDSGTIQFCLRGRVLHLSVPEFGSALDLYTEQFMEEEDFSTLSRRIHLKPVDCCATSRLVFPPTTLIARRRPLSPRH</sequence>
<dbReference type="Proteomes" id="UP000828251">
    <property type="component" value="Unassembled WGS sequence"/>
</dbReference>